<dbReference type="Gene3D" id="3.40.50.720">
    <property type="entry name" value="NAD(P)-binding Rossmann-like Domain"/>
    <property type="match status" value="1"/>
</dbReference>
<evidence type="ECO:0000256" key="1">
    <source>
        <dbReference type="ARBA" id="ARBA00023002"/>
    </source>
</evidence>
<dbReference type="InterPro" id="IPR002347">
    <property type="entry name" value="SDR_fam"/>
</dbReference>
<dbReference type="RefSeq" id="WP_146920452.1">
    <property type="nucleotide sequence ID" value="NZ_CP042430.1"/>
</dbReference>
<gene>
    <name evidence="3" type="ORF">FSW04_14485</name>
</gene>
<protein>
    <submittedName>
        <fullName evidence="3">SDR family NAD(P)-dependent oxidoreductase</fullName>
    </submittedName>
</protein>
<dbReference type="GO" id="GO:0016491">
    <property type="term" value="F:oxidoreductase activity"/>
    <property type="evidence" value="ECO:0007669"/>
    <property type="project" value="UniProtKB-KW"/>
</dbReference>
<evidence type="ECO:0000313" key="4">
    <source>
        <dbReference type="Proteomes" id="UP000321805"/>
    </source>
</evidence>
<proteinExistence type="inferred from homology"/>
<sequence>MTPSSWTAADLPDLSGRTAIVTGASSGIGAIAARELARAGARVVLAVRDVAKGERVAASFTGTWEVRPLDLADLASVRAFAGGWTGDIDILIDNAGIMAVPQARTKDGFESQIGTNHLGHFALTNLLIGHVTDRVVTVASAAHRMGAISLDDLNWESRSYHAWRAYGQSKLANLLFTAELQRRLAAAGSTVRALAAHPGYSATHLQDHTGSRVQGLIMDVGNRAFAQSDAMGALPTLFAATQDLPGDTYIGPSGIGEMRGHPKAGARRSRAAQDPATARALWELSERLTGVSWSPAATAEAPAPAPSAS</sequence>
<dbReference type="PRINTS" id="PR00081">
    <property type="entry name" value="GDHRDH"/>
</dbReference>
<comment type="similarity">
    <text evidence="2">Belongs to the short-chain dehydrogenases/reductases (SDR) family.</text>
</comment>
<dbReference type="PANTHER" id="PTHR43157">
    <property type="entry name" value="PHOSPHATIDYLINOSITOL-GLYCAN BIOSYNTHESIS CLASS F PROTEIN-RELATED"/>
    <property type="match status" value="1"/>
</dbReference>
<dbReference type="KEGG" id="bsol:FSW04_14485"/>
<dbReference type="EMBL" id="CP042430">
    <property type="protein sequence ID" value="QEC48662.1"/>
    <property type="molecule type" value="Genomic_DNA"/>
</dbReference>
<dbReference type="PRINTS" id="PR00080">
    <property type="entry name" value="SDRFAMILY"/>
</dbReference>
<dbReference type="Pfam" id="PF00106">
    <property type="entry name" value="adh_short"/>
    <property type="match status" value="1"/>
</dbReference>
<dbReference type="AlphaFoldDB" id="A0A5B8U7K8"/>
<dbReference type="NCBIfam" id="NF004846">
    <property type="entry name" value="PRK06197.1"/>
    <property type="match status" value="1"/>
</dbReference>
<accession>A0A5B8U7K8</accession>
<organism evidence="3 4">
    <name type="scientific">Baekduia soli</name>
    <dbReference type="NCBI Taxonomy" id="496014"/>
    <lineage>
        <taxon>Bacteria</taxon>
        <taxon>Bacillati</taxon>
        <taxon>Actinomycetota</taxon>
        <taxon>Thermoleophilia</taxon>
        <taxon>Solirubrobacterales</taxon>
        <taxon>Baekduiaceae</taxon>
        <taxon>Baekduia</taxon>
    </lineage>
</organism>
<dbReference type="PANTHER" id="PTHR43157:SF54">
    <property type="entry name" value="RETINOL DEHYDROGENASE 12-LIKE ISOFORM X1-RELATED"/>
    <property type="match status" value="1"/>
</dbReference>
<dbReference type="Proteomes" id="UP000321805">
    <property type="component" value="Chromosome"/>
</dbReference>
<evidence type="ECO:0000313" key="3">
    <source>
        <dbReference type="EMBL" id="QEC48662.1"/>
    </source>
</evidence>
<keyword evidence="4" id="KW-1185">Reference proteome</keyword>
<evidence type="ECO:0000256" key="2">
    <source>
        <dbReference type="RuleBase" id="RU000363"/>
    </source>
</evidence>
<keyword evidence="1" id="KW-0560">Oxidoreductase</keyword>
<name>A0A5B8U7K8_9ACTN</name>
<reference evidence="3 4" key="1">
    <citation type="journal article" date="2018" name="J. Microbiol.">
        <title>Baekduia soli gen. nov., sp. nov., a novel bacterium isolated from the soil of Baekdu Mountain and proposal of a novel family name, Baekduiaceae fam. nov.</title>
        <authorList>
            <person name="An D.S."/>
            <person name="Siddiqi M.Z."/>
            <person name="Kim K.H."/>
            <person name="Yu H.S."/>
            <person name="Im W.T."/>
        </authorList>
    </citation>
    <scope>NUCLEOTIDE SEQUENCE [LARGE SCALE GENOMIC DNA]</scope>
    <source>
        <strain evidence="3 4">BR7-21</strain>
    </source>
</reference>
<dbReference type="InterPro" id="IPR036291">
    <property type="entry name" value="NAD(P)-bd_dom_sf"/>
</dbReference>
<dbReference type="OrthoDB" id="4577644at2"/>
<dbReference type="SUPFAM" id="SSF51735">
    <property type="entry name" value="NAD(P)-binding Rossmann-fold domains"/>
    <property type="match status" value="1"/>
</dbReference>